<comment type="caution">
    <text evidence="1">The sequence shown here is derived from an EMBL/GenBank/DDBJ whole genome shotgun (WGS) entry which is preliminary data.</text>
</comment>
<organism evidence="1 2">
    <name type="scientific">Pistacia atlantica</name>
    <dbReference type="NCBI Taxonomy" id="434234"/>
    <lineage>
        <taxon>Eukaryota</taxon>
        <taxon>Viridiplantae</taxon>
        <taxon>Streptophyta</taxon>
        <taxon>Embryophyta</taxon>
        <taxon>Tracheophyta</taxon>
        <taxon>Spermatophyta</taxon>
        <taxon>Magnoliopsida</taxon>
        <taxon>eudicotyledons</taxon>
        <taxon>Gunneridae</taxon>
        <taxon>Pentapetalae</taxon>
        <taxon>rosids</taxon>
        <taxon>malvids</taxon>
        <taxon>Sapindales</taxon>
        <taxon>Anacardiaceae</taxon>
        <taxon>Pistacia</taxon>
    </lineage>
</organism>
<protein>
    <submittedName>
        <fullName evidence="1">Uncharacterized protein</fullName>
    </submittedName>
</protein>
<reference evidence="2" key="1">
    <citation type="journal article" date="2023" name="G3 (Bethesda)">
        <title>Genome assembly and association tests identify interacting loci associated with vigor, precocity, and sex in interspecific pistachio rootstocks.</title>
        <authorList>
            <person name="Palmer W."/>
            <person name="Jacygrad E."/>
            <person name="Sagayaradj S."/>
            <person name="Cavanaugh K."/>
            <person name="Han R."/>
            <person name="Bertier L."/>
            <person name="Beede B."/>
            <person name="Kafkas S."/>
            <person name="Golino D."/>
            <person name="Preece J."/>
            <person name="Michelmore R."/>
        </authorList>
    </citation>
    <scope>NUCLEOTIDE SEQUENCE [LARGE SCALE GENOMIC DNA]</scope>
</reference>
<sequence>MKGTANSCMIVAALIATVVFAAAFTVPGGTKEESGTPHFVHKVSFTIFVISDAVSLVTSVCSILTFLSTLTSRYAEEDFLLVLPKKLIVGLATLLLSIAAMTVVFCATIFIVFKDGKMWVPILVTAIASLPVILFTKQQRRLLFDVALSTYKISQLFDDEGKARKHSKFFGTYYRRC</sequence>
<evidence type="ECO:0000313" key="1">
    <source>
        <dbReference type="EMBL" id="KAJ0080940.1"/>
    </source>
</evidence>
<dbReference type="Proteomes" id="UP001164250">
    <property type="component" value="Chromosome 12"/>
</dbReference>
<gene>
    <name evidence="1" type="ORF">Patl1_11322</name>
</gene>
<keyword evidence="2" id="KW-1185">Reference proteome</keyword>
<proteinExistence type="predicted"/>
<name>A0ACC1A3Z5_9ROSI</name>
<dbReference type="EMBL" id="CM047908">
    <property type="protein sequence ID" value="KAJ0080940.1"/>
    <property type="molecule type" value="Genomic_DNA"/>
</dbReference>
<evidence type="ECO:0000313" key="2">
    <source>
        <dbReference type="Proteomes" id="UP001164250"/>
    </source>
</evidence>
<accession>A0ACC1A3Z5</accession>